<comment type="caution">
    <text evidence="8">The sequence shown here is derived from an EMBL/GenBank/DDBJ whole genome shotgun (WGS) entry which is preliminary data.</text>
</comment>
<dbReference type="SUPFAM" id="SSF49493">
    <property type="entry name" value="HSP40/DnaJ peptide-binding domain"/>
    <property type="match status" value="2"/>
</dbReference>
<keyword evidence="1" id="KW-0479">Metal-binding</keyword>
<dbReference type="AlphaFoldDB" id="A0A1J5RQW0"/>
<dbReference type="GO" id="GO:0003677">
    <property type="term" value="F:DNA binding"/>
    <property type="evidence" value="ECO:0007669"/>
    <property type="project" value="UniProtKB-KW"/>
</dbReference>
<evidence type="ECO:0000256" key="4">
    <source>
        <dbReference type="ARBA" id="ARBA00022833"/>
    </source>
</evidence>
<feature type="domain" description="J" evidence="7">
    <location>
        <begin position="4"/>
        <end position="69"/>
    </location>
</feature>
<dbReference type="InterPro" id="IPR018253">
    <property type="entry name" value="DnaJ_domain_CS"/>
</dbReference>
<evidence type="ECO:0000256" key="6">
    <source>
        <dbReference type="SAM" id="MobiDB-lite"/>
    </source>
</evidence>
<keyword evidence="2" id="KW-0677">Repeat</keyword>
<proteinExistence type="predicted"/>
<dbReference type="GO" id="GO:0042026">
    <property type="term" value="P:protein refolding"/>
    <property type="evidence" value="ECO:0007669"/>
    <property type="project" value="TreeGrafter"/>
</dbReference>
<dbReference type="GO" id="GO:0008270">
    <property type="term" value="F:zinc ion binding"/>
    <property type="evidence" value="ECO:0007669"/>
    <property type="project" value="UniProtKB-KW"/>
</dbReference>
<evidence type="ECO:0000259" key="7">
    <source>
        <dbReference type="PROSITE" id="PS50076"/>
    </source>
</evidence>
<dbReference type="CDD" id="cd06257">
    <property type="entry name" value="DnaJ"/>
    <property type="match status" value="1"/>
</dbReference>
<keyword evidence="8" id="KW-0238">DNA-binding</keyword>
<keyword evidence="5" id="KW-0143">Chaperone</keyword>
<dbReference type="InterPro" id="IPR002939">
    <property type="entry name" value="DnaJ_C"/>
</dbReference>
<name>A0A1J5RQW0_9ZZZZ</name>
<dbReference type="Gene3D" id="1.10.287.110">
    <property type="entry name" value="DnaJ domain"/>
    <property type="match status" value="1"/>
</dbReference>
<dbReference type="PRINTS" id="PR00625">
    <property type="entry name" value="JDOMAIN"/>
</dbReference>
<dbReference type="SUPFAM" id="SSF46565">
    <property type="entry name" value="Chaperone J-domain"/>
    <property type="match status" value="1"/>
</dbReference>
<dbReference type="PANTHER" id="PTHR43096">
    <property type="entry name" value="DNAJ HOMOLOG 1, MITOCHONDRIAL-RELATED"/>
    <property type="match status" value="1"/>
</dbReference>
<evidence type="ECO:0000256" key="2">
    <source>
        <dbReference type="ARBA" id="ARBA00022737"/>
    </source>
</evidence>
<dbReference type="GO" id="GO:0051082">
    <property type="term" value="F:unfolded protein binding"/>
    <property type="evidence" value="ECO:0007669"/>
    <property type="project" value="InterPro"/>
</dbReference>
<dbReference type="PANTHER" id="PTHR43096:SF48">
    <property type="entry name" value="CHAPERONE PROTEIN DNAJ"/>
    <property type="match status" value="1"/>
</dbReference>
<feature type="region of interest" description="Disordered" evidence="6">
    <location>
        <begin position="64"/>
        <end position="93"/>
    </location>
</feature>
<dbReference type="Pfam" id="PF01556">
    <property type="entry name" value="DnaJ_C"/>
    <property type="match status" value="1"/>
</dbReference>
<gene>
    <name evidence="8" type="primary">cbpA_6</name>
    <name evidence="8" type="ORF">GALL_235260</name>
</gene>
<organism evidence="8">
    <name type="scientific">mine drainage metagenome</name>
    <dbReference type="NCBI Taxonomy" id="410659"/>
    <lineage>
        <taxon>unclassified sequences</taxon>
        <taxon>metagenomes</taxon>
        <taxon>ecological metagenomes</taxon>
    </lineage>
</organism>
<dbReference type="EMBL" id="MLJW01000185">
    <property type="protein sequence ID" value="OIQ94476.1"/>
    <property type="molecule type" value="Genomic_DNA"/>
</dbReference>
<dbReference type="Pfam" id="PF00226">
    <property type="entry name" value="DnaJ"/>
    <property type="match status" value="1"/>
</dbReference>
<dbReference type="FunFam" id="2.60.260.20:FF:000005">
    <property type="entry name" value="Chaperone protein dnaJ 1, mitochondrial"/>
    <property type="match status" value="1"/>
</dbReference>
<dbReference type="InterPro" id="IPR036869">
    <property type="entry name" value="J_dom_sf"/>
</dbReference>
<dbReference type="SMART" id="SM00271">
    <property type="entry name" value="DnaJ"/>
    <property type="match status" value="1"/>
</dbReference>
<reference evidence="8" key="1">
    <citation type="submission" date="2016-10" db="EMBL/GenBank/DDBJ databases">
        <title>Sequence of Gallionella enrichment culture.</title>
        <authorList>
            <person name="Poehlein A."/>
            <person name="Muehling M."/>
            <person name="Daniel R."/>
        </authorList>
    </citation>
    <scope>NUCLEOTIDE SEQUENCE</scope>
</reference>
<dbReference type="Gene3D" id="2.60.260.20">
    <property type="entry name" value="Urease metallochaperone UreE, N-terminal domain"/>
    <property type="match status" value="2"/>
</dbReference>
<evidence type="ECO:0000256" key="1">
    <source>
        <dbReference type="ARBA" id="ARBA00022723"/>
    </source>
</evidence>
<dbReference type="GO" id="GO:0005737">
    <property type="term" value="C:cytoplasm"/>
    <property type="evidence" value="ECO:0007669"/>
    <property type="project" value="TreeGrafter"/>
</dbReference>
<evidence type="ECO:0000256" key="3">
    <source>
        <dbReference type="ARBA" id="ARBA00022771"/>
    </source>
</evidence>
<dbReference type="InterPro" id="IPR008971">
    <property type="entry name" value="HSP40/DnaJ_pept-bd"/>
</dbReference>
<sequence length="310" mass="33281">MADDPYKILGVARDATPEQLKSSYRKLARTLHPDVNPGNAAAEEKFKKVTAAYDLLSDAGKRARFDAGEIDGQGNEKRGPRRNHGGYNSKGQGFGGFGGFGTADDLFAEMMRRRDKGRARSGGKAWFEEEDEPARKGADAQYSLKVPFTEAALGTTKRITLPTGKSLNVKVPPGTRDGTHLRLKGQGHAGQGDGPAGDALIEIKVEPHPHFSREDNDILFTLPLTLAEAALGAKVTVPTIDGKVALNIPAASQAGTVMRLKGKGVPHGKDRGDQLVTLKIALPDTIDADLESFLRGWAAKHPYNPRKGLE</sequence>
<accession>A0A1J5RQW0</accession>
<dbReference type="PROSITE" id="PS00636">
    <property type="entry name" value="DNAJ_1"/>
    <property type="match status" value="1"/>
</dbReference>
<dbReference type="CDD" id="cd10747">
    <property type="entry name" value="DnaJ_C"/>
    <property type="match status" value="1"/>
</dbReference>
<keyword evidence="4" id="KW-0862">Zinc</keyword>
<keyword evidence="3" id="KW-0863">Zinc-finger</keyword>
<dbReference type="InterPro" id="IPR001623">
    <property type="entry name" value="DnaJ_domain"/>
</dbReference>
<evidence type="ECO:0000256" key="5">
    <source>
        <dbReference type="ARBA" id="ARBA00023186"/>
    </source>
</evidence>
<evidence type="ECO:0000313" key="8">
    <source>
        <dbReference type="EMBL" id="OIQ94476.1"/>
    </source>
</evidence>
<protein>
    <submittedName>
        <fullName evidence="8">Curved DNA-binding protein</fullName>
    </submittedName>
</protein>
<dbReference type="PROSITE" id="PS50076">
    <property type="entry name" value="DNAJ_2"/>
    <property type="match status" value="1"/>
</dbReference>